<gene>
    <name evidence="1" type="ORF">MLD38_001450</name>
</gene>
<evidence type="ECO:0000313" key="1">
    <source>
        <dbReference type="EMBL" id="KAI4389198.1"/>
    </source>
</evidence>
<proteinExistence type="predicted"/>
<name>A0ACB9SEW4_9MYRT</name>
<dbReference type="EMBL" id="CM042880">
    <property type="protein sequence ID" value="KAI4389198.1"/>
    <property type="molecule type" value="Genomic_DNA"/>
</dbReference>
<accession>A0ACB9SEW4</accession>
<evidence type="ECO:0000313" key="2">
    <source>
        <dbReference type="Proteomes" id="UP001057402"/>
    </source>
</evidence>
<protein>
    <submittedName>
        <fullName evidence="1">Uncharacterized protein</fullName>
    </submittedName>
</protein>
<reference evidence="2" key="1">
    <citation type="journal article" date="2023" name="Front. Plant Sci.">
        <title>Chromosomal-level genome assembly of Melastoma candidum provides insights into trichome evolution.</title>
        <authorList>
            <person name="Zhong Y."/>
            <person name="Wu W."/>
            <person name="Sun C."/>
            <person name="Zou P."/>
            <person name="Liu Y."/>
            <person name="Dai S."/>
            <person name="Zhou R."/>
        </authorList>
    </citation>
    <scope>NUCLEOTIDE SEQUENCE [LARGE SCALE GENOMIC DNA]</scope>
</reference>
<sequence>MRRSILRSSDGKSYELEGKAALQSGHDRRRLPGRRHPRPLPPGDILDMVVVYCLEKSAPWTLGFVDQLDRLTLSRVNLA</sequence>
<keyword evidence="2" id="KW-1185">Reference proteome</keyword>
<dbReference type="Proteomes" id="UP001057402">
    <property type="component" value="Chromosome 1"/>
</dbReference>
<organism evidence="1 2">
    <name type="scientific">Melastoma candidum</name>
    <dbReference type="NCBI Taxonomy" id="119954"/>
    <lineage>
        <taxon>Eukaryota</taxon>
        <taxon>Viridiplantae</taxon>
        <taxon>Streptophyta</taxon>
        <taxon>Embryophyta</taxon>
        <taxon>Tracheophyta</taxon>
        <taxon>Spermatophyta</taxon>
        <taxon>Magnoliopsida</taxon>
        <taxon>eudicotyledons</taxon>
        <taxon>Gunneridae</taxon>
        <taxon>Pentapetalae</taxon>
        <taxon>rosids</taxon>
        <taxon>malvids</taxon>
        <taxon>Myrtales</taxon>
        <taxon>Melastomataceae</taxon>
        <taxon>Melastomatoideae</taxon>
        <taxon>Melastomateae</taxon>
        <taxon>Melastoma</taxon>
    </lineage>
</organism>
<comment type="caution">
    <text evidence="1">The sequence shown here is derived from an EMBL/GenBank/DDBJ whole genome shotgun (WGS) entry which is preliminary data.</text>
</comment>